<dbReference type="Proteomes" id="UP000054107">
    <property type="component" value="Unassembled WGS sequence"/>
</dbReference>
<dbReference type="OrthoDB" id="10248435at2759"/>
<dbReference type="Pfam" id="PF01253">
    <property type="entry name" value="SUI1"/>
    <property type="match status" value="1"/>
</dbReference>
<feature type="transmembrane region" description="Helical" evidence="3">
    <location>
        <begin position="15"/>
        <end position="39"/>
    </location>
</feature>
<dbReference type="PROSITE" id="PS50296">
    <property type="entry name" value="SUI1"/>
    <property type="match status" value="1"/>
</dbReference>
<dbReference type="STRING" id="35722.A0A0B7MTE0"/>
<comment type="similarity">
    <text evidence="1">Belongs to the SUI1 family.</text>
</comment>
<proteinExistence type="inferred from homology"/>
<protein>
    <recommendedName>
        <fullName evidence="4">SUI1 domain-containing protein</fullName>
    </recommendedName>
</protein>
<keyword evidence="2" id="KW-0648">Protein biosynthesis</keyword>
<dbReference type="SUPFAM" id="SSF55159">
    <property type="entry name" value="eIF1-like"/>
    <property type="match status" value="1"/>
</dbReference>
<sequence>MKPSNSSIKSVDSSFPLICTISLIQQITFTFGFCTYFVININLDLRIQQRNGRKTLTTLQGLATEIDCKRLLKAVKKAFACNGTVIEDEEHGEIIQLQGDQRMKLAEFLVAEGIAKKDEIKVHGF</sequence>
<dbReference type="InterPro" id="IPR005874">
    <property type="entry name" value="SUI1_euk"/>
</dbReference>
<evidence type="ECO:0000313" key="6">
    <source>
        <dbReference type="Proteomes" id="UP000054107"/>
    </source>
</evidence>
<keyword evidence="6" id="KW-1185">Reference proteome</keyword>
<dbReference type="GO" id="GO:0003743">
    <property type="term" value="F:translation initiation factor activity"/>
    <property type="evidence" value="ECO:0007669"/>
    <property type="project" value="InterPro"/>
</dbReference>
<dbReference type="InterPro" id="IPR036877">
    <property type="entry name" value="SUI1_dom_sf"/>
</dbReference>
<dbReference type="EMBL" id="LN719426">
    <property type="protein sequence ID" value="CEP08372.1"/>
    <property type="molecule type" value="Genomic_DNA"/>
</dbReference>
<evidence type="ECO:0000256" key="2">
    <source>
        <dbReference type="ARBA" id="ARBA00022917"/>
    </source>
</evidence>
<feature type="domain" description="SUI1" evidence="4">
    <location>
        <begin position="43"/>
        <end position="113"/>
    </location>
</feature>
<reference evidence="5 6" key="1">
    <citation type="submission" date="2014-09" db="EMBL/GenBank/DDBJ databases">
        <authorList>
            <person name="Ellenberger Sabrina"/>
        </authorList>
    </citation>
    <scope>NUCLEOTIDE SEQUENCE [LARGE SCALE GENOMIC DNA]</scope>
    <source>
        <strain evidence="5 6">CBS 412.66</strain>
    </source>
</reference>
<keyword evidence="3" id="KW-0812">Transmembrane</keyword>
<name>A0A0B7MTE0_9FUNG</name>
<evidence type="ECO:0000313" key="5">
    <source>
        <dbReference type="EMBL" id="CEP08372.1"/>
    </source>
</evidence>
<evidence type="ECO:0000259" key="4">
    <source>
        <dbReference type="PROSITE" id="PS50296"/>
    </source>
</evidence>
<dbReference type="CDD" id="cd11566">
    <property type="entry name" value="eIF1_SUI1"/>
    <property type="match status" value="1"/>
</dbReference>
<dbReference type="AlphaFoldDB" id="A0A0B7MTE0"/>
<keyword evidence="3" id="KW-0472">Membrane</keyword>
<accession>A0A0B7MTE0</accession>
<dbReference type="Gene3D" id="3.30.780.10">
    <property type="entry name" value="SUI1-like domain"/>
    <property type="match status" value="1"/>
</dbReference>
<evidence type="ECO:0000256" key="1">
    <source>
        <dbReference type="ARBA" id="ARBA00005422"/>
    </source>
</evidence>
<dbReference type="InterPro" id="IPR001950">
    <property type="entry name" value="SUI1"/>
</dbReference>
<organism evidence="5 6">
    <name type="scientific">Parasitella parasitica</name>
    <dbReference type="NCBI Taxonomy" id="35722"/>
    <lineage>
        <taxon>Eukaryota</taxon>
        <taxon>Fungi</taxon>
        <taxon>Fungi incertae sedis</taxon>
        <taxon>Mucoromycota</taxon>
        <taxon>Mucoromycotina</taxon>
        <taxon>Mucoromycetes</taxon>
        <taxon>Mucorales</taxon>
        <taxon>Mucorineae</taxon>
        <taxon>Mucoraceae</taxon>
        <taxon>Parasitella</taxon>
    </lineage>
</organism>
<gene>
    <name evidence="5" type="primary">PARPA_01683.1 scaffold 1359</name>
</gene>
<evidence type="ECO:0000256" key="3">
    <source>
        <dbReference type="SAM" id="Phobius"/>
    </source>
</evidence>
<keyword evidence="3" id="KW-1133">Transmembrane helix</keyword>
<dbReference type="PANTHER" id="PTHR10388">
    <property type="entry name" value="EUKARYOTIC TRANSLATION INITIATION FACTOR SUI1"/>
    <property type="match status" value="1"/>
</dbReference>